<feature type="transmembrane region" description="Helical" evidence="2">
    <location>
        <begin position="185"/>
        <end position="204"/>
    </location>
</feature>
<feature type="transmembrane region" description="Helical" evidence="2">
    <location>
        <begin position="216"/>
        <end position="234"/>
    </location>
</feature>
<feature type="compositionally biased region" description="Basic residues" evidence="1">
    <location>
        <begin position="295"/>
        <end position="305"/>
    </location>
</feature>
<dbReference type="EMBL" id="FTPS01000002">
    <property type="protein sequence ID" value="SIT86807.1"/>
    <property type="molecule type" value="Genomic_DNA"/>
</dbReference>
<organism evidence="3 4">
    <name type="scientific">Pontibaca methylaminivorans</name>
    <dbReference type="NCBI Taxonomy" id="515897"/>
    <lineage>
        <taxon>Bacteria</taxon>
        <taxon>Pseudomonadati</taxon>
        <taxon>Pseudomonadota</taxon>
        <taxon>Alphaproteobacteria</taxon>
        <taxon>Rhodobacterales</taxon>
        <taxon>Roseobacteraceae</taxon>
        <taxon>Pontibaca</taxon>
    </lineage>
</organism>
<dbReference type="InterPro" id="IPR010266">
    <property type="entry name" value="NnrS"/>
</dbReference>
<feature type="transmembrane region" description="Helical" evidence="2">
    <location>
        <begin position="241"/>
        <end position="263"/>
    </location>
</feature>
<protein>
    <submittedName>
        <fullName evidence="3">NnrS protein</fullName>
    </submittedName>
</protein>
<dbReference type="AlphaFoldDB" id="A0A1R3X7C5"/>
<gene>
    <name evidence="3" type="ORF">SAMN05421849_2428</name>
</gene>
<feature type="region of interest" description="Disordered" evidence="1">
    <location>
        <begin position="278"/>
        <end position="305"/>
    </location>
</feature>
<feature type="transmembrane region" description="Helical" evidence="2">
    <location>
        <begin position="49"/>
        <end position="68"/>
    </location>
</feature>
<evidence type="ECO:0000256" key="2">
    <source>
        <dbReference type="SAM" id="Phobius"/>
    </source>
</evidence>
<proteinExistence type="predicted"/>
<reference evidence="3 4" key="1">
    <citation type="submission" date="2017-01" db="EMBL/GenBank/DDBJ databases">
        <authorList>
            <person name="Mah S.A."/>
            <person name="Swanson W.J."/>
            <person name="Moy G.W."/>
            <person name="Vacquier V.D."/>
        </authorList>
    </citation>
    <scope>NUCLEOTIDE SEQUENCE [LARGE SCALE GENOMIC DNA]</scope>
    <source>
        <strain evidence="3 4">DSM 21219</strain>
    </source>
</reference>
<feature type="compositionally biased region" description="Basic and acidic residues" evidence="1">
    <location>
        <begin position="279"/>
        <end position="290"/>
    </location>
</feature>
<dbReference type="Pfam" id="PF05940">
    <property type="entry name" value="NnrS"/>
    <property type="match status" value="1"/>
</dbReference>
<feature type="transmembrane region" description="Helical" evidence="2">
    <location>
        <begin position="153"/>
        <end position="173"/>
    </location>
</feature>
<keyword evidence="2" id="KW-1133">Transmembrane helix</keyword>
<evidence type="ECO:0000313" key="3">
    <source>
        <dbReference type="EMBL" id="SIT86807.1"/>
    </source>
</evidence>
<evidence type="ECO:0000313" key="4">
    <source>
        <dbReference type="Proteomes" id="UP000192455"/>
    </source>
</evidence>
<feature type="transmembrane region" description="Helical" evidence="2">
    <location>
        <begin position="74"/>
        <end position="98"/>
    </location>
</feature>
<name>A0A1R3X7C5_9RHOB</name>
<accession>A0A1R3X7C5</accession>
<keyword evidence="2" id="KW-0812">Transmembrane</keyword>
<evidence type="ECO:0000256" key="1">
    <source>
        <dbReference type="SAM" id="MobiDB-lite"/>
    </source>
</evidence>
<keyword evidence="2" id="KW-0472">Membrane</keyword>
<feature type="transmembrane region" description="Helical" evidence="2">
    <location>
        <begin position="110"/>
        <end position="141"/>
    </location>
</feature>
<keyword evidence="4" id="KW-1185">Reference proteome</keyword>
<sequence length="305" mass="32131">MMVAAFLLARGLSVAFPAQIFPSFVLSVMIGVAIFMPALHAAGLSRLPIAAAPLSLAFGEAMIVAGWIPYSWAVLLMAGLILLVGGKAVPVFVASDLARQGRHPSPLPPLWLPFVLVLPVMLLPGLAVWAVGIILAASIFWRSGLTDRPNQATVLLGGAWSSLALTLPGLLLLTGTELRQPIEHLFLIVTMGGTIFAFAGRAAMPRSSSGGLRPRSLQISGLALILLAGLLRGTAALAPPWLWFSLSACSWSAGWLCFLAVHLPALWRPAPFPILSASRKPEKAKDDDGAPRSGHGARRPASKTN</sequence>
<dbReference type="Proteomes" id="UP000192455">
    <property type="component" value="Unassembled WGS sequence"/>
</dbReference>